<evidence type="ECO:0000313" key="3">
    <source>
        <dbReference type="Proteomes" id="UP001234989"/>
    </source>
</evidence>
<dbReference type="Proteomes" id="UP001234989">
    <property type="component" value="Chromosome 5"/>
</dbReference>
<name>A0AAF0TRR8_SOLVR</name>
<proteinExistence type="predicted"/>
<keyword evidence="3" id="KW-1185">Reference proteome</keyword>
<evidence type="ECO:0000313" key="2">
    <source>
        <dbReference type="EMBL" id="WMV29574.1"/>
    </source>
</evidence>
<organism evidence="2 3">
    <name type="scientific">Solanum verrucosum</name>
    <dbReference type="NCBI Taxonomy" id="315347"/>
    <lineage>
        <taxon>Eukaryota</taxon>
        <taxon>Viridiplantae</taxon>
        <taxon>Streptophyta</taxon>
        <taxon>Embryophyta</taxon>
        <taxon>Tracheophyta</taxon>
        <taxon>Spermatophyta</taxon>
        <taxon>Magnoliopsida</taxon>
        <taxon>eudicotyledons</taxon>
        <taxon>Gunneridae</taxon>
        <taxon>Pentapetalae</taxon>
        <taxon>asterids</taxon>
        <taxon>lamiids</taxon>
        <taxon>Solanales</taxon>
        <taxon>Solanaceae</taxon>
        <taxon>Solanoideae</taxon>
        <taxon>Solaneae</taxon>
        <taxon>Solanum</taxon>
    </lineage>
</organism>
<feature type="region of interest" description="Disordered" evidence="1">
    <location>
        <begin position="22"/>
        <end position="47"/>
    </location>
</feature>
<evidence type="ECO:0000256" key="1">
    <source>
        <dbReference type="SAM" id="MobiDB-lite"/>
    </source>
</evidence>
<sequence length="121" mass="13340">MDGKEDMKARYLIFSPPIQFQPKADCSRSTSSSTMSTRCTNTPPTRGRGQCHDLYGCHQGIHGGPRGGREVTPVESSLVVRVSVDVFPTDLPGLPLERDMDCPIELELGTWFSNPPYQMAP</sequence>
<protein>
    <submittedName>
        <fullName evidence="2">Uncharacterized protein</fullName>
    </submittedName>
</protein>
<dbReference type="AlphaFoldDB" id="A0AAF0TRR8"/>
<reference evidence="2" key="1">
    <citation type="submission" date="2023-08" db="EMBL/GenBank/DDBJ databases">
        <title>A de novo genome assembly of Solanum verrucosum Schlechtendal, a Mexican diploid species geographically isolated from the other diploid A-genome species in potato relatives.</title>
        <authorList>
            <person name="Hosaka K."/>
        </authorList>
    </citation>
    <scope>NUCLEOTIDE SEQUENCE</scope>
    <source>
        <tissue evidence="2">Young leaves</tissue>
    </source>
</reference>
<dbReference type="EMBL" id="CP133616">
    <property type="protein sequence ID" value="WMV29574.1"/>
    <property type="molecule type" value="Genomic_DNA"/>
</dbReference>
<accession>A0AAF0TRR8</accession>
<feature type="compositionally biased region" description="Low complexity" evidence="1">
    <location>
        <begin position="27"/>
        <end position="40"/>
    </location>
</feature>
<gene>
    <name evidence="2" type="ORF">MTR67_022959</name>
</gene>